<sequence length="462" mass="52579">MKTLNEYIFKMKNYFLYLILSLLLLSNIACKNSKETIEQFENNTISKTNISISTAANSWVVNNPKATDRIVSKEGIKNWTDANNKIRSYFYTTATGKIEISINGKFSADTKLKITVGNTTKNIDFKETENITKHALGSFEIDTLGYNYIEFEGVSKKGTTFGEIAEIMLDDSWSSKISYVKPDWSYWGRRGPSVHLNYEEPANKNITWFYNELTVPEGNDPVGSYFMANGFSSGYFGMQVNSEKERRILFSVWSAYDTQDPNQIPREYSVLPLGNGEGVHVGEFGNEGSGAQSYFVYDWKPNITYKFLLKGESKADNSIDYTAYFYAPEIGDWKLIASFRRPFPTGKHLTRLHSFLENFATSAGAVSRKVNYSNQWIYDTDNNWIEMTSAIFTTDNTGASGVRFDYDGGVKENSFYLRNCGFFSDSETPKTKFFRTSKGIPPKIDFLELETPSLPNKTAQRY</sequence>
<reference evidence="2 3" key="1">
    <citation type="journal article" date="2011" name="J. Microbiol.">
        <title>Gramella jeungdoensis sp. nov., isolated from a solar saltern in Korea.</title>
        <authorList>
            <person name="Joung Y."/>
            <person name="Kim H."/>
            <person name="Jang T."/>
            <person name="Ahn T.S."/>
            <person name="Joh K."/>
        </authorList>
    </citation>
    <scope>NUCLEOTIDE SEQUENCE [LARGE SCALE GENOMIC DNA]</scope>
    <source>
        <strain evidence="2 3">KCTC 23123</strain>
    </source>
</reference>
<evidence type="ECO:0000259" key="1">
    <source>
        <dbReference type="Pfam" id="PF16871"/>
    </source>
</evidence>
<dbReference type="InterPro" id="IPR021862">
    <property type="entry name" value="DUF3472"/>
</dbReference>
<dbReference type="InterPro" id="IPR031712">
    <property type="entry name" value="DUF5077"/>
</dbReference>
<keyword evidence="3" id="KW-1185">Reference proteome</keyword>
<name>A0A4Y8AQH5_9FLAO</name>
<evidence type="ECO:0000313" key="3">
    <source>
        <dbReference type="Proteomes" id="UP000298517"/>
    </source>
</evidence>
<gene>
    <name evidence="2" type="ORF">E2488_12465</name>
</gene>
<protein>
    <submittedName>
        <fullName evidence="2">DUF5077 domain-containing protein</fullName>
    </submittedName>
</protein>
<dbReference type="Proteomes" id="UP000298517">
    <property type="component" value="Unassembled WGS sequence"/>
</dbReference>
<dbReference type="Pfam" id="PF16871">
    <property type="entry name" value="DUF5077"/>
    <property type="match status" value="1"/>
</dbReference>
<dbReference type="EMBL" id="SNQI01000004">
    <property type="protein sequence ID" value="TEW72999.1"/>
    <property type="molecule type" value="Genomic_DNA"/>
</dbReference>
<evidence type="ECO:0000313" key="2">
    <source>
        <dbReference type="EMBL" id="TEW72999.1"/>
    </source>
</evidence>
<proteinExistence type="predicted"/>
<organism evidence="2 3">
    <name type="scientific">Gramella jeungdoensis</name>
    <dbReference type="NCBI Taxonomy" id="708091"/>
    <lineage>
        <taxon>Bacteria</taxon>
        <taxon>Pseudomonadati</taxon>
        <taxon>Bacteroidota</taxon>
        <taxon>Flavobacteriia</taxon>
        <taxon>Flavobacteriales</taxon>
        <taxon>Flavobacteriaceae</taxon>
        <taxon>Christiangramia</taxon>
    </lineage>
</organism>
<comment type="caution">
    <text evidence="2">The sequence shown here is derived from an EMBL/GenBank/DDBJ whole genome shotgun (WGS) entry which is preliminary data.</text>
</comment>
<dbReference type="Pfam" id="PF11958">
    <property type="entry name" value="DUF3472"/>
    <property type="match status" value="1"/>
</dbReference>
<feature type="domain" description="DUF5077" evidence="1">
    <location>
        <begin position="52"/>
        <end position="170"/>
    </location>
</feature>
<dbReference type="AlphaFoldDB" id="A0A4Y8AQH5"/>
<accession>A0A4Y8AQH5</accession>